<reference evidence="2 3" key="1">
    <citation type="submission" date="2020-02" db="EMBL/GenBank/DDBJ databases">
        <authorList>
            <person name="Ferguson B K."/>
        </authorList>
    </citation>
    <scope>NUCLEOTIDE SEQUENCE [LARGE SCALE GENOMIC DNA]</scope>
</reference>
<protein>
    <submittedName>
        <fullName evidence="2">Uncharacterized protein</fullName>
    </submittedName>
</protein>
<evidence type="ECO:0000313" key="2">
    <source>
        <dbReference type="EMBL" id="CAA9996590.1"/>
    </source>
</evidence>
<sequence>MTRPGKHGGLCDPPPAIGAAIDLRVGQGGRSGFSYSIANRFKWRINRRIVGSGTQIFNNFFCTPYADSSKTHRSGSRERGARASFPKSRNKRMRARAVRDVCPFRAQGRTRIVKQICSVQRGYIFSGFIYIDAAISISGIGDVRGKRSASPSEVVHMARTRSSADRRRKEIISGIRPQGQ</sequence>
<gene>
    <name evidence="2" type="ORF">NTEN_LOCUS3081</name>
</gene>
<evidence type="ECO:0000256" key="1">
    <source>
        <dbReference type="SAM" id="MobiDB-lite"/>
    </source>
</evidence>
<keyword evidence="3" id="KW-1185">Reference proteome</keyword>
<accession>A0A6H5G1W7</accession>
<evidence type="ECO:0000313" key="3">
    <source>
        <dbReference type="Proteomes" id="UP000479000"/>
    </source>
</evidence>
<dbReference type="EMBL" id="CADCXU010004683">
    <property type="protein sequence ID" value="CAA9996590.1"/>
    <property type="molecule type" value="Genomic_DNA"/>
</dbReference>
<organism evidence="2 3">
    <name type="scientific">Nesidiocoris tenuis</name>
    <dbReference type="NCBI Taxonomy" id="355587"/>
    <lineage>
        <taxon>Eukaryota</taxon>
        <taxon>Metazoa</taxon>
        <taxon>Ecdysozoa</taxon>
        <taxon>Arthropoda</taxon>
        <taxon>Hexapoda</taxon>
        <taxon>Insecta</taxon>
        <taxon>Pterygota</taxon>
        <taxon>Neoptera</taxon>
        <taxon>Paraneoptera</taxon>
        <taxon>Hemiptera</taxon>
        <taxon>Heteroptera</taxon>
        <taxon>Panheteroptera</taxon>
        <taxon>Cimicomorpha</taxon>
        <taxon>Miridae</taxon>
        <taxon>Dicyphina</taxon>
        <taxon>Nesidiocoris</taxon>
    </lineage>
</organism>
<feature type="region of interest" description="Disordered" evidence="1">
    <location>
        <begin position="68"/>
        <end position="92"/>
    </location>
</feature>
<dbReference type="AlphaFoldDB" id="A0A6H5G1W7"/>
<dbReference type="Proteomes" id="UP000479000">
    <property type="component" value="Unassembled WGS sequence"/>
</dbReference>
<proteinExistence type="predicted"/>
<name>A0A6H5G1W7_9HEMI</name>